<dbReference type="OMA" id="YWAAWVE"/>
<gene>
    <name evidence="2" type="ORF">GLOTRDRAFT_57733</name>
</gene>
<dbReference type="SUPFAM" id="SSF52833">
    <property type="entry name" value="Thioredoxin-like"/>
    <property type="match status" value="1"/>
</dbReference>
<dbReference type="InterPro" id="IPR004045">
    <property type="entry name" value="Glutathione_S-Trfase_N"/>
</dbReference>
<evidence type="ECO:0000259" key="1">
    <source>
        <dbReference type="PROSITE" id="PS50404"/>
    </source>
</evidence>
<dbReference type="CDD" id="cd00299">
    <property type="entry name" value="GST_C_family"/>
    <property type="match status" value="1"/>
</dbReference>
<dbReference type="Pfam" id="PF13417">
    <property type="entry name" value="GST_N_3"/>
    <property type="match status" value="1"/>
</dbReference>
<dbReference type="Proteomes" id="UP000030669">
    <property type="component" value="Unassembled WGS sequence"/>
</dbReference>
<proteinExistence type="predicted"/>
<evidence type="ECO:0000313" key="2">
    <source>
        <dbReference type="EMBL" id="EPQ58625.1"/>
    </source>
</evidence>
<dbReference type="HOGENOM" id="CLU_063115_1_0_1"/>
<dbReference type="EMBL" id="KB469298">
    <property type="protein sequence ID" value="EPQ58625.1"/>
    <property type="molecule type" value="Genomic_DNA"/>
</dbReference>
<dbReference type="SUPFAM" id="SSF47616">
    <property type="entry name" value="GST C-terminal domain-like"/>
    <property type="match status" value="1"/>
</dbReference>
<dbReference type="InterPro" id="IPR036282">
    <property type="entry name" value="Glutathione-S-Trfase_C_sf"/>
</dbReference>
<accession>S7RV33</accession>
<dbReference type="eggNOG" id="ENOG502SK8H">
    <property type="taxonomic scope" value="Eukaryota"/>
</dbReference>
<dbReference type="KEGG" id="gtr:GLOTRDRAFT_57733"/>
<feature type="domain" description="GST N-terminal" evidence="1">
    <location>
        <begin position="2"/>
        <end position="87"/>
    </location>
</feature>
<evidence type="ECO:0000313" key="3">
    <source>
        <dbReference type="Proteomes" id="UP000030669"/>
    </source>
</evidence>
<dbReference type="OrthoDB" id="412788at2759"/>
<dbReference type="Gene3D" id="3.40.30.10">
    <property type="entry name" value="Glutaredoxin"/>
    <property type="match status" value="1"/>
</dbReference>
<dbReference type="GeneID" id="19307192"/>
<dbReference type="AlphaFoldDB" id="S7RV33"/>
<organism evidence="2 3">
    <name type="scientific">Gloeophyllum trabeum (strain ATCC 11539 / FP-39264 / Madison 617)</name>
    <name type="common">Brown rot fungus</name>
    <dbReference type="NCBI Taxonomy" id="670483"/>
    <lineage>
        <taxon>Eukaryota</taxon>
        <taxon>Fungi</taxon>
        <taxon>Dikarya</taxon>
        <taxon>Basidiomycota</taxon>
        <taxon>Agaricomycotina</taxon>
        <taxon>Agaricomycetes</taxon>
        <taxon>Gloeophyllales</taxon>
        <taxon>Gloeophyllaceae</taxon>
        <taxon>Gloeophyllum</taxon>
    </lineage>
</organism>
<dbReference type="InterPro" id="IPR036249">
    <property type="entry name" value="Thioredoxin-like_sf"/>
</dbReference>
<name>S7RV33_GLOTA</name>
<reference evidence="2 3" key="1">
    <citation type="journal article" date="2012" name="Science">
        <title>The Paleozoic origin of enzymatic lignin decomposition reconstructed from 31 fungal genomes.</title>
        <authorList>
            <person name="Floudas D."/>
            <person name="Binder M."/>
            <person name="Riley R."/>
            <person name="Barry K."/>
            <person name="Blanchette R.A."/>
            <person name="Henrissat B."/>
            <person name="Martinez A.T."/>
            <person name="Otillar R."/>
            <person name="Spatafora J.W."/>
            <person name="Yadav J.S."/>
            <person name="Aerts A."/>
            <person name="Benoit I."/>
            <person name="Boyd A."/>
            <person name="Carlson A."/>
            <person name="Copeland A."/>
            <person name="Coutinho P.M."/>
            <person name="de Vries R.P."/>
            <person name="Ferreira P."/>
            <person name="Findley K."/>
            <person name="Foster B."/>
            <person name="Gaskell J."/>
            <person name="Glotzer D."/>
            <person name="Gorecki P."/>
            <person name="Heitman J."/>
            <person name="Hesse C."/>
            <person name="Hori C."/>
            <person name="Igarashi K."/>
            <person name="Jurgens J.A."/>
            <person name="Kallen N."/>
            <person name="Kersten P."/>
            <person name="Kohler A."/>
            <person name="Kuees U."/>
            <person name="Kumar T.K.A."/>
            <person name="Kuo A."/>
            <person name="LaButti K."/>
            <person name="Larrondo L.F."/>
            <person name="Lindquist E."/>
            <person name="Ling A."/>
            <person name="Lombard V."/>
            <person name="Lucas S."/>
            <person name="Lundell T."/>
            <person name="Martin R."/>
            <person name="McLaughlin D.J."/>
            <person name="Morgenstern I."/>
            <person name="Morin E."/>
            <person name="Murat C."/>
            <person name="Nagy L.G."/>
            <person name="Nolan M."/>
            <person name="Ohm R.A."/>
            <person name="Patyshakuliyeva A."/>
            <person name="Rokas A."/>
            <person name="Ruiz-Duenas F.J."/>
            <person name="Sabat G."/>
            <person name="Salamov A."/>
            <person name="Samejima M."/>
            <person name="Schmutz J."/>
            <person name="Slot J.C."/>
            <person name="St John F."/>
            <person name="Stenlid J."/>
            <person name="Sun H."/>
            <person name="Sun S."/>
            <person name="Syed K."/>
            <person name="Tsang A."/>
            <person name="Wiebenga A."/>
            <person name="Young D."/>
            <person name="Pisabarro A."/>
            <person name="Eastwood D.C."/>
            <person name="Martin F."/>
            <person name="Cullen D."/>
            <person name="Grigoriev I.V."/>
            <person name="Hibbett D.S."/>
        </authorList>
    </citation>
    <scope>NUCLEOTIDE SEQUENCE [LARGE SCALE GENOMIC DNA]</scope>
    <source>
        <strain evidence="2 3">ATCC 11539</strain>
    </source>
</reference>
<protein>
    <recommendedName>
        <fullName evidence="1">GST N-terminal domain-containing protein</fullName>
    </recommendedName>
</protein>
<sequence>MSKATLYTFGASVWAAVPELALVELGYTGDQVVREVVNLGEGENFKPSFLKLNPRGTLPTLRTADGNVYTSTETVTRYLVENASVKVAPGTPSFIAKIHDDQFDPNFAFLLARDDKELAAKASGFPLAFLQNRQSALNRNASTPEGVEFKSFYDAKIVGNGGLLSIYKGEAPADVKSNFFSQSQKHWDSLRAFITQILPATLESTTKEKPFLGGERPGEDDFHLAAWLARIAFVAGGKPGKDGLKVLEKELGEDVPDEVVDYWNAWAARDSWKKVYEGGLH</sequence>
<keyword evidence="3" id="KW-1185">Reference proteome</keyword>
<dbReference type="RefSeq" id="XP_007863101.1">
    <property type="nucleotide sequence ID" value="XM_007864910.1"/>
</dbReference>
<dbReference type="STRING" id="670483.S7RV33"/>
<dbReference type="PROSITE" id="PS50404">
    <property type="entry name" value="GST_NTER"/>
    <property type="match status" value="1"/>
</dbReference>